<evidence type="ECO:0000256" key="4">
    <source>
        <dbReference type="PROSITE-ProRule" id="PRU00335"/>
    </source>
</evidence>
<dbReference type="KEGG" id="tsa:AciPR4_3742"/>
<dbReference type="OrthoDB" id="9814200at2"/>
<dbReference type="InterPro" id="IPR001647">
    <property type="entry name" value="HTH_TetR"/>
</dbReference>
<evidence type="ECO:0000313" key="6">
    <source>
        <dbReference type="EMBL" id="ADV84492.1"/>
    </source>
</evidence>
<dbReference type="SUPFAM" id="SSF46689">
    <property type="entry name" value="Homeodomain-like"/>
    <property type="match status" value="1"/>
</dbReference>
<keyword evidence="1" id="KW-0805">Transcription regulation</keyword>
<evidence type="ECO:0000256" key="3">
    <source>
        <dbReference type="ARBA" id="ARBA00023163"/>
    </source>
</evidence>
<dbReference type="AlphaFoldDB" id="E8V177"/>
<dbReference type="InterPro" id="IPR009057">
    <property type="entry name" value="Homeodomain-like_sf"/>
</dbReference>
<accession>E8V177</accession>
<feature type="DNA-binding region" description="H-T-H motif" evidence="4">
    <location>
        <begin position="28"/>
        <end position="47"/>
    </location>
</feature>
<dbReference type="PROSITE" id="PS50977">
    <property type="entry name" value="HTH_TETR_2"/>
    <property type="match status" value="1"/>
</dbReference>
<evidence type="ECO:0000259" key="5">
    <source>
        <dbReference type="PROSITE" id="PS50977"/>
    </source>
</evidence>
<dbReference type="STRING" id="401053.AciPR4_3742"/>
<keyword evidence="7" id="KW-1185">Reference proteome</keyword>
<dbReference type="SUPFAM" id="SSF48498">
    <property type="entry name" value="Tetracyclin repressor-like, C-terminal domain"/>
    <property type="match status" value="1"/>
</dbReference>
<dbReference type="Pfam" id="PF00440">
    <property type="entry name" value="TetR_N"/>
    <property type="match status" value="1"/>
</dbReference>
<protein>
    <submittedName>
        <fullName evidence="6">Regulatory protein TetR</fullName>
    </submittedName>
</protein>
<proteinExistence type="predicted"/>
<evidence type="ECO:0000256" key="1">
    <source>
        <dbReference type="ARBA" id="ARBA00023015"/>
    </source>
</evidence>
<dbReference type="eggNOG" id="COG1309">
    <property type="taxonomic scope" value="Bacteria"/>
</dbReference>
<dbReference type="HOGENOM" id="CLU_069356_28_1_0"/>
<evidence type="ECO:0000313" key="7">
    <source>
        <dbReference type="Proteomes" id="UP000006844"/>
    </source>
</evidence>
<dbReference type="EMBL" id="CP002467">
    <property type="protein sequence ID" value="ADV84492.1"/>
    <property type="molecule type" value="Genomic_DNA"/>
</dbReference>
<dbReference type="InterPro" id="IPR036271">
    <property type="entry name" value="Tet_transcr_reg_TetR-rel_C_sf"/>
</dbReference>
<organism evidence="6 7">
    <name type="scientific">Terriglobus saanensis (strain ATCC BAA-1853 / DSM 23119 / SP1PR4)</name>
    <dbReference type="NCBI Taxonomy" id="401053"/>
    <lineage>
        <taxon>Bacteria</taxon>
        <taxon>Pseudomonadati</taxon>
        <taxon>Acidobacteriota</taxon>
        <taxon>Terriglobia</taxon>
        <taxon>Terriglobales</taxon>
        <taxon>Acidobacteriaceae</taxon>
        <taxon>Terriglobus</taxon>
    </lineage>
</organism>
<dbReference type="PANTHER" id="PTHR47506:SF1">
    <property type="entry name" value="HTH-TYPE TRANSCRIPTIONAL REGULATOR YJDC"/>
    <property type="match status" value="1"/>
</dbReference>
<dbReference type="Gene3D" id="1.10.357.10">
    <property type="entry name" value="Tetracycline Repressor, domain 2"/>
    <property type="match status" value="1"/>
</dbReference>
<dbReference type="Proteomes" id="UP000006844">
    <property type="component" value="Chromosome"/>
</dbReference>
<evidence type="ECO:0000256" key="2">
    <source>
        <dbReference type="ARBA" id="ARBA00023125"/>
    </source>
</evidence>
<reference evidence="6 7" key="1">
    <citation type="journal article" date="2012" name="Stand. Genomic Sci.">
        <title>Complete genome sequence of Terriglobus saanensis type strain SP1PR4(T), an Acidobacteria from tundra soil.</title>
        <authorList>
            <person name="Rawat S.R."/>
            <person name="Mannisto M.K."/>
            <person name="Starovoytov V."/>
            <person name="Goodwin L."/>
            <person name="Nolan M."/>
            <person name="Hauser L."/>
            <person name="Land M."/>
            <person name="Davenport K.W."/>
            <person name="Woyke T."/>
            <person name="Haggblom M.M."/>
        </authorList>
    </citation>
    <scope>NUCLEOTIDE SEQUENCE</scope>
    <source>
        <strain evidence="7">ATCC BAA-1853 / DSM 23119 / SP1PR4</strain>
    </source>
</reference>
<sequence>MAHRIVSDEVFLATALDLFRTYGFEGVSLKQLADATGLEKASLYYRYPGGKDAIAMAAAGEAVRWLQANVFDPLAGGGPPRKRVSLVAEKLREFYAGGLKACVMDVLSIRGGSEELQLGLKTAMQALTSAFAHVAKESGYGAAAARSKAEEAVVRLEGSLILARVLGDTACFERVLKGLPDLLTAPS</sequence>
<feature type="domain" description="HTH tetR-type" evidence="5">
    <location>
        <begin position="5"/>
        <end position="65"/>
    </location>
</feature>
<gene>
    <name evidence="6" type="ordered locus">AciPR4_3742</name>
</gene>
<dbReference type="GO" id="GO:0003677">
    <property type="term" value="F:DNA binding"/>
    <property type="evidence" value="ECO:0007669"/>
    <property type="project" value="UniProtKB-UniRule"/>
</dbReference>
<keyword evidence="3" id="KW-0804">Transcription</keyword>
<dbReference type="RefSeq" id="WP_013570222.1">
    <property type="nucleotide sequence ID" value="NC_014963.1"/>
</dbReference>
<keyword evidence="2 4" id="KW-0238">DNA-binding</keyword>
<dbReference type="PANTHER" id="PTHR47506">
    <property type="entry name" value="TRANSCRIPTIONAL REGULATORY PROTEIN"/>
    <property type="match status" value="1"/>
</dbReference>
<name>E8V177_TERSS</name>